<dbReference type="GO" id="GO:0009898">
    <property type="term" value="C:cytoplasmic side of plasma membrane"/>
    <property type="evidence" value="ECO:0007669"/>
    <property type="project" value="TreeGrafter"/>
</dbReference>
<keyword evidence="6" id="KW-1185">Reference proteome</keyword>
<feature type="domain" description="RING-type" evidence="4">
    <location>
        <begin position="37"/>
        <end position="76"/>
    </location>
</feature>
<reference evidence="5" key="2">
    <citation type="submission" date="2021-09" db="EMBL/GenBank/DDBJ databases">
        <authorList>
            <person name="Jia N."/>
            <person name="Wang J."/>
            <person name="Shi W."/>
            <person name="Du L."/>
            <person name="Sun Y."/>
            <person name="Zhan W."/>
            <person name="Jiang J."/>
            <person name="Wang Q."/>
            <person name="Zhang B."/>
            <person name="Ji P."/>
            <person name="Sakyi L.B."/>
            <person name="Cui X."/>
            <person name="Yuan T."/>
            <person name="Jiang B."/>
            <person name="Yang W."/>
            <person name="Lam T.T.-Y."/>
            <person name="Chang Q."/>
            <person name="Ding S."/>
            <person name="Wang X."/>
            <person name="Zhu J."/>
            <person name="Ruan X."/>
            <person name="Zhao L."/>
            <person name="Wei J."/>
            <person name="Que T."/>
            <person name="Du C."/>
            <person name="Cheng J."/>
            <person name="Dai P."/>
            <person name="Han X."/>
            <person name="Huang E."/>
            <person name="Gao Y."/>
            <person name="Liu J."/>
            <person name="Shao H."/>
            <person name="Ye R."/>
            <person name="Li L."/>
            <person name="Wei W."/>
            <person name="Wang X."/>
            <person name="Wang C."/>
            <person name="Huo Q."/>
            <person name="Li W."/>
            <person name="Guo W."/>
            <person name="Chen H."/>
            <person name="Chen S."/>
            <person name="Zhou L."/>
            <person name="Zhou L."/>
            <person name="Ni X."/>
            <person name="Tian J."/>
            <person name="Zhou Y."/>
            <person name="Sheng Y."/>
            <person name="Liu T."/>
            <person name="Pan Y."/>
            <person name="Xia L."/>
            <person name="Li J."/>
            <person name="Zhao F."/>
            <person name="Cao W."/>
        </authorList>
    </citation>
    <scope>NUCLEOTIDE SEQUENCE</scope>
    <source>
        <strain evidence="5">Rmic-2018</strain>
        <tissue evidence="5">Larvae</tissue>
    </source>
</reference>
<dbReference type="EMBL" id="JABSTU010000005">
    <property type="protein sequence ID" value="KAH8029836.1"/>
    <property type="molecule type" value="Genomic_DNA"/>
</dbReference>
<reference evidence="5" key="1">
    <citation type="journal article" date="2020" name="Cell">
        <title>Large-Scale Comparative Analyses of Tick Genomes Elucidate Their Genetic Diversity and Vector Capacities.</title>
        <authorList>
            <consortium name="Tick Genome and Microbiome Consortium (TIGMIC)"/>
            <person name="Jia N."/>
            <person name="Wang J."/>
            <person name="Shi W."/>
            <person name="Du L."/>
            <person name="Sun Y."/>
            <person name="Zhan W."/>
            <person name="Jiang J.F."/>
            <person name="Wang Q."/>
            <person name="Zhang B."/>
            <person name="Ji P."/>
            <person name="Bell-Sakyi L."/>
            <person name="Cui X.M."/>
            <person name="Yuan T.T."/>
            <person name="Jiang B.G."/>
            <person name="Yang W.F."/>
            <person name="Lam T.T."/>
            <person name="Chang Q.C."/>
            <person name="Ding S.J."/>
            <person name="Wang X.J."/>
            <person name="Zhu J.G."/>
            <person name="Ruan X.D."/>
            <person name="Zhao L."/>
            <person name="Wei J.T."/>
            <person name="Ye R.Z."/>
            <person name="Que T.C."/>
            <person name="Du C.H."/>
            <person name="Zhou Y.H."/>
            <person name="Cheng J.X."/>
            <person name="Dai P.F."/>
            <person name="Guo W.B."/>
            <person name="Han X.H."/>
            <person name="Huang E.J."/>
            <person name="Li L.F."/>
            <person name="Wei W."/>
            <person name="Gao Y.C."/>
            <person name="Liu J.Z."/>
            <person name="Shao H.Z."/>
            <person name="Wang X."/>
            <person name="Wang C.C."/>
            <person name="Yang T.C."/>
            <person name="Huo Q.B."/>
            <person name="Li W."/>
            <person name="Chen H.Y."/>
            <person name="Chen S.E."/>
            <person name="Zhou L.G."/>
            <person name="Ni X.B."/>
            <person name="Tian J.H."/>
            <person name="Sheng Y."/>
            <person name="Liu T."/>
            <person name="Pan Y.S."/>
            <person name="Xia L.Y."/>
            <person name="Li J."/>
            <person name="Zhao F."/>
            <person name="Cao W.C."/>
        </authorList>
    </citation>
    <scope>NUCLEOTIDE SEQUENCE</scope>
    <source>
        <strain evidence="5">Rmic-2018</strain>
    </source>
</reference>
<dbReference type="Gene3D" id="3.30.40.10">
    <property type="entry name" value="Zinc/RING finger domain, C3HC4 (zinc finger)"/>
    <property type="match status" value="1"/>
</dbReference>
<name>A0A9J6E692_RHIMP</name>
<evidence type="ECO:0000313" key="5">
    <source>
        <dbReference type="EMBL" id="KAH8029836.1"/>
    </source>
</evidence>
<dbReference type="GO" id="GO:0008270">
    <property type="term" value="F:zinc ion binding"/>
    <property type="evidence" value="ECO:0007669"/>
    <property type="project" value="UniProtKB-KW"/>
</dbReference>
<dbReference type="PANTHER" id="PTHR10131:SF138">
    <property type="entry name" value="RE66324P"/>
    <property type="match status" value="1"/>
</dbReference>
<dbReference type="AlphaFoldDB" id="A0A9J6E692"/>
<dbReference type="InterPro" id="IPR013083">
    <property type="entry name" value="Znf_RING/FYVE/PHD"/>
</dbReference>
<keyword evidence="1 3" id="KW-0863">Zinc-finger</keyword>
<dbReference type="GO" id="GO:0043122">
    <property type="term" value="P:regulation of canonical NF-kappaB signal transduction"/>
    <property type="evidence" value="ECO:0007669"/>
    <property type="project" value="TreeGrafter"/>
</dbReference>
<keyword evidence="1 3" id="KW-0479">Metal-binding</keyword>
<dbReference type="GO" id="GO:0005164">
    <property type="term" value="F:tumor necrosis factor receptor binding"/>
    <property type="evidence" value="ECO:0007669"/>
    <property type="project" value="TreeGrafter"/>
</dbReference>
<organism evidence="5 6">
    <name type="scientific">Rhipicephalus microplus</name>
    <name type="common">Cattle tick</name>
    <name type="synonym">Boophilus microplus</name>
    <dbReference type="NCBI Taxonomy" id="6941"/>
    <lineage>
        <taxon>Eukaryota</taxon>
        <taxon>Metazoa</taxon>
        <taxon>Ecdysozoa</taxon>
        <taxon>Arthropoda</taxon>
        <taxon>Chelicerata</taxon>
        <taxon>Arachnida</taxon>
        <taxon>Acari</taxon>
        <taxon>Parasitiformes</taxon>
        <taxon>Ixodida</taxon>
        <taxon>Ixodoidea</taxon>
        <taxon>Ixodidae</taxon>
        <taxon>Rhipicephalinae</taxon>
        <taxon>Rhipicephalus</taxon>
        <taxon>Boophilus</taxon>
    </lineage>
</organism>
<evidence type="ECO:0000259" key="4">
    <source>
        <dbReference type="PROSITE" id="PS50089"/>
    </source>
</evidence>
<evidence type="ECO:0000256" key="2">
    <source>
        <dbReference type="ARBA" id="ARBA00022833"/>
    </source>
</evidence>
<evidence type="ECO:0000313" key="6">
    <source>
        <dbReference type="Proteomes" id="UP000821866"/>
    </source>
</evidence>
<sequence>MSQPVASALHRVCDTVSGVNWRPTRFVDELVVTRYACHLCRVIPSTTVVLPCAHGLCELCHAGSPLEDGRRVCPLDGKSFGEWDYEKCHLLVLKKDLEAYCWNEEHGCNFVGPLVKVLQHFEQECTFHAFPCLRCGENVLRGKLSEHYAGECKSLPVMTGEGGETPRPAQVPPAESSNVTLALRSKGNELAEQSRIVANQLRMFRTELTSTQETSDDFAEATEEAWRMQESACNVPKGRDTSRVPGAEAHSIVPESLLQMMRRMSHRLLSRDRSTVVCAGGLKCVHPSVFRPVLHLFPGPVWNDASPVDVDGTDMEYKCGGAPLDIYHMCLTHIDNVSRLSTFHDCYRMAPDSLRVSVVVVNEPESETSVLNVRMEWDYAPGRRRSFPKVVRVAILMSDGCLDLVKCGESGGIISIFNTPNWKKGYKNEGYLTFMVVIDPS</sequence>
<dbReference type="SUPFAM" id="SSF57850">
    <property type="entry name" value="RING/U-box"/>
    <property type="match status" value="1"/>
</dbReference>
<dbReference type="InterPro" id="IPR001841">
    <property type="entry name" value="Znf_RING"/>
</dbReference>
<evidence type="ECO:0000256" key="3">
    <source>
        <dbReference type="PROSITE-ProRule" id="PRU00175"/>
    </source>
</evidence>
<gene>
    <name evidence="5" type="ORF">HPB51_004871</name>
</gene>
<dbReference type="PANTHER" id="PTHR10131">
    <property type="entry name" value="TNF RECEPTOR ASSOCIATED FACTOR"/>
    <property type="match status" value="1"/>
</dbReference>
<protein>
    <recommendedName>
        <fullName evidence="4">RING-type domain-containing protein</fullName>
    </recommendedName>
</protein>
<dbReference type="SUPFAM" id="SSF49599">
    <property type="entry name" value="TRAF domain-like"/>
    <property type="match status" value="1"/>
</dbReference>
<dbReference type="PROSITE" id="PS50089">
    <property type="entry name" value="ZF_RING_2"/>
    <property type="match status" value="1"/>
</dbReference>
<comment type="caution">
    <text evidence="5">The sequence shown here is derived from an EMBL/GenBank/DDBJ whole genome shotgun (WGS) entry which is preliminary data.</text>
</comment>
<evidence type="ECO:0000256" key="1">
    <source>
        <dbReference type="ARBA" id="ARBA00022771"/>
    </source>
</evidence>
<proteinExistence type="predicted"/>
<keyword evidence="2" id="KW-0862">Zinc</keyword>
<accession>A0A9J6E692</accession>
<dbReference type="Proteomes" id="UP000821866">
    <property type="component" value="Chromosome 3"/>
</dbReference>
<dbReference type="VEuPathDB" id="VectorBase:LOC119163664"/>